<name>A0ABX1XDL9_9BACL</name>
<dbReference type="Pfam" id="PF01597">
    <property type="entry name" value="GCV_H"/>
    <property type="match status" value="1"/>
</dbReference>
<dbReference type="InterPro" id="IPR033753">
    <property type="entry name" value="GCV_H/Fam206"/>
</dbReference>
<keyword evidence="1" id="KW-0450">Lipoyl</keyword>
<comment type="caution">
    <text evidence="2">The sequence shown here is derived from an EMBL/GenBank/DDBJ whole genome shotgun (WGS) entry which is preliminary data.</text>
</comment>
<sequence>MTDNEEVLNHDAMYWIRDEGTHAVIGLTEAGLERWGMILFIELPEVGEVLTKGAYMGLVETAESEIDLFAPMSGKVTSMNVMLERSTELLYASPLVKGWLIRLEKGTD</sequence>
<proteinExistence type="predicted"/>
<dbReference type="PANTHER" id="PTHR11715:SF3">
    <property type="entry name" value="GLYCINE CLEAVAGE SYSTEM H PROTEIN-RELATED"/>
    <property type="match status" value="1"/>
</dbReference>
<reference evidence="2 3" key="1">
    <citation type="submission" date="2019-10" db="EMBL/GenBank/DDBJ databases">
        <title>Description of Paenibacillus humi sp. nov.</title>
        <authorList>
            <person name="Carlier A."/>
            <person name="Qi S."/>
        </authorList>
    </citation>
    <scope>NUCLEOTIDE SEQUENCE [LARGE SCALE GENOMIC DNA]</scope>
    <source>
        <strain evidence="2 3">LMG 31461</strain>
    </source>
</reference>
<dbReference type="PANTHER" id="PTHR11715">
    <property type="entry name" value="GLYCINE CLEAVAGE SYSTEM H PROTEIN"/>
    <property type="match status" value="1"/>
</dbReference>
<dbReference type="InterPro" id="IPR002930">
    <property type="entry name" value="GCV_H"/>
</dbReference>
<protein>
    <submittedName>
        <fullName evidence="2">Glycine cleavage system protein H</fullName>
    </submittedName>
</protein>
<dbReference type="Gene3D" id="2.40.50.100">
    <property type="match status" value="1"/>
</dbReference>
<evidence type="ECO:0000313" key="2">
    <source>
        <dbReference type="EMBL" id="NOU66567.1"/>
    </source>
</evidence>
<dbReference type="CDD" id="cd06848">
    <property type="entry name" value="GCS_H"/>
    <property type="match status" value="1"/>
</dbReference>
<keyword evidence="3" id="KW-1185">Reference proteome</keyword>
<dbReference type="Proteomes" id="UP000653578">
    <property type="component" value="Unassembled WGS sequence"/>
</dbReference>
<dbReference type="RefSeq" id="WP_171633017.1">
    <property type="nucleotide sequence ID" value="NZ_WHNY01000064.1"/>
</dbReference>
<organism evidence="2 3">
    <name type="scientific">Paenibacillus plantarum</name>
    <dbReference type="NCBI Taxonomy" id="2654975"/>
    <lineage>
        <taxon>Bacteria</taxon>
        <taxon>Bacillati</taxon>
        <taxon>Bacillota</taxon>
        <taxon>Bacilli</taxon>
        <taxon>Bacillales</taxon>
        <taxon>Paenibacillaceae</taxon>
        <taxon>Paenibacillus</taxon>
    </lineage>
</organism>
<dbReference type="EMBL" id="WHNY01000064">
    <property type="protein sequence ID" value="NOU66567.1"/>
    <property type="molecule type" value="Genomic_DNA"/>
</dbReference>
<dbReference type="InterPro" id="IPR011053">
    <property type="entry name" value="Single_hybrid_motif"/>
</dbReference>
<dbReference type="SUPFAM" id="SSF51230">
    <property type="entry name" value="Single hybrid motif"/>
    <property type="match status" value="1"/>
</dbReference>
<evidence type="ECO:0000256" key="1">
    <source>
        <dbReference type="ARBA" id="ARBA00022823"/>
    </source>
</evidence>
<evidence type="ECO:0000313" key="3">
    <source>
        <dbReference type="Proteomes" id="UP000653578"/>
    </source>
</evidence>
<gene>
    <name evidence="2" type="ORF">GC096_21215</name>
</gene>
<accession>A0ABX1XDL9</accession>